<dbReference type="RefSeq" id="WP_025079951.1">
    <property type="nucleotide sequence ID" value="NZ_AZGI01000090.1"/>
</dbReference>
<evidence type="ECO:0000313" key="3">
    <source>
        <dbReference type="Proteomes" id="UP000051223"/>
    </source>
</evidence>
<keyword evidence="1" id="KW-0472">Membrane</keyword>
<feature type="transmembrane region" description="Helical" evidence="1">
    <location>
        <begin position="91"/>
        <end position="108"/>
    </location>
</feature>
<comment type="caution">
    <text evidence="2">The sequence shown here is derived from an EMBL/GenBank/DDBJ whole genome shotgun (WGS) entry which is preliminary data.</text>
</comment>
<dbReference type="AlphaFoldDB" id="A0A0R1YEC3"/>
<reference evidence="2 3" key="1">
    <citation type="journal article" date="2015" name="Genome Announc.">
        <title>Expanding the biotechnology potential of lactobacilli through comparative genomics of 213 strains and associated genera.</title>
        <authorList>
            <person name="Sun Z."/>
            <person name="Harris H.M."/>
            <person name="McCann A."/>
            <person name="Guo C."/>
            <person name="Argimon S."/>
            <person name="Zhang W."/>
            <person name="Yang X."/>
            <person name="Jeffery I.B."/>
            <person name="Cooney J.C."/>
            <person name="Kagawa T.F."/>
            <person name="Liu W."/>
            <person name="Song Y."/>
            <person name="Salvetti E."/>
            <person name="Wrobel A."/>
            <person name="Rasinkangas P."/>
            <person name="Parkhill J."/>
            <person name="Rea M.C."/>
            <person name="O'Sullivan O."/>
            <person name="Ritari J."/>
            <person name="Douillard F.P."/>
            <person name="Paul Ross R."/>
            <person name="Yang R."/>
            <person name="Briner A.E."/>
            <person name="Felis G.E."/>
            <person name="de Vos W.M."/>
            <person name="Barrangou R."/>
            <person name="Klaenhammer T.R."/>
            <person name="Caufield P.W."/>
            <person name="Cui Y."/>
            <person name="Zhang H."/>
            <person name="O'Toole P.W."/>
        </authorList>
    </citation>
    <scope>NUCLEOTIDE SEQUENCE [LARGE SCALE GENOMIC DNA]</scope>
    <source>
        <strain evidence="2 3">DSM 5661</strain>
    </source>
</reference>
<proteinExistence type="predicted"/>
<feature type="transmembrane region" description="Helical" evidence="1">
    <location>
        <begin position="53"/>
        <end position="70"/>
    </location>
</feature>
<gene>
    <name evidence="2" type="ORF">FC39_GL000336</name>
</gene>
<evidence type="ECO:0008006" key="4">
    <source>
        <dbReference type="Google" id="ProtNLM"/>
    </source>
</evidence>
<dbReference type="Proteomes" id="UP000051223">
    <property type="component" value="Unassembled WGS sequence"/>
</dbReference>
<accession>A0A0R1YEC3</accession>
<keyword evidence="1" id="KW-0812">Transmembrane</keyword>
<dbReference type="eggNOG" id="ENOG5030UEB">
    <property type="taxonomic scope" value="Bacteria"/>
</dbReference>
<evidence type="ECO:0000256" key="1">
    <source>
        <dbReference type="SAM" id="Phobius"/>
    </source>
</evidence>
<name>A0A0R1YEC3_9LACO</name>
<dbReference type="OrthoDB" id="2325655at2"/>
<dbReference type="STRING" id="1423754.FC39_GL000336"/>
<protein>
    <recommendedName>
        <fullName evidence="4">Integral membrane protein</fullName>
    </recommendedName>
</protein>
<evidence type="ECO:0000313" key="2">
    <source>
        <dbReference type="EMBL" id="KRM37228.1"/>
    </source>
</evidence>
<dbReference type="InterPro" id="IPR024515">
    <property type="entry name" value="DUF3397"/>
</dbReference>
<keyword evidence="3" id="KW-1185">Reference proteome</keyword>
<organism evidence="2 3">
    <name type="scientific">Lactobacillus hamsteri DSM 5661 = JCM 6256</name>
    <dbReference type="NCBI Taxonomy" id="1423754"/>
    <lineage>
        <taxon>Bacteria</taxon>
        <taxon>Bacillati</taxon>
        <taxon>Bacillota</taxon>
        <taxon>Bacilli</taxon>
        <taxon>Lactobacillales</taxon>
        <taxon>Lactobacillaceae</taxon>
        <taxon>Lactobacillus</taxon>
    </lineage>
</organism>
<dbReference type="EMBL" id="AZGI01000090">
    <property type="protein sequence ID" value="KRM37228.1"/>
    <property type="molecule type" value="Genomic_DNA"/>
</dbReference>
<dbReference type="PATRIC" id="fig|1423754.3.peg.350"/>
<dbReference type="Pfam" id="PF11877">
    <property type="entry name" value="DUF3397"/>
    <property type="match status" value="1"/>
</dbReference>
<keyword evidence="1" id="KW-1133">Transmembrane helix</keyword>
<sequence>MLFIFLLPVIGLILDLMINKFFPKAVFHGYDVLPFFFLPVCNMITDRQDNPSFLPYGLLFFFILVIIITVESAVRNKNISLGKTIHKIWKYLAVCSMMWYVGLVCLMIA</sequence>